<dbReference type="InterPro" id="IPR029044">
    <property type="entry name" value="Nucleotide-diphossugar_trans"/>
</dbReference>
<proteinExistence type="predicted"/>
<organism evidence="2 3">
    <name type="scientific">Roseovarius aestuarii</name>
    <dbReference type="NCBI Taxonomy" id="475083"/>
    <lineage>
        <taxon>Bacteria</taxon>
        <taxon>Pseudomonadati</taxon>
        <taxon>Pseudomonadota</taxon>
        <taxon>Alphaproteobacteria</taxon>
        <taxon>Rhodobacterales</taxon>
        <taxon>Roseobacteraceae</taxon>
        <taxon>Roseovarius</taxon>
    </lineage>
</organism>
<evidence type="ECO:0000313" key="3">
    <source>
        <dbReference type="Proteomes" id="UP000193224"/>
    </source>
</evidence>
<keyword evidence="3" id="KW-1185">Reference proteome</keyword>
<keyword evidence="2" id="KW-0328">Glycosyltransferase</keyword>
<dbReference type="OrthoDB" id="9802649at2"/>
<dbReference type="GO" id="GO:0016758">
    <property type="term" value="F:hexosyltransferase activity"/>
    <property type="evidence" value="ECO:0007669"/>
    <property type="project" value="UniProtKB-ARBA"/>
</dbReference>
<dbReference type="Proteomes" id="UP000193224">
    <property type="component" value="Unassembled WGS sequence"/>
</dbReference>
<dbReference type="PANTHER" id="PTHR22916">
    <property type="entry name" value="GLYCOSYLTRANSFERASE"/>
    <property type="match status" value="1"/>
</dbReference>
<protein>
    <submittedName>
        <fullName evidence="2">Putative glycosyltransferase EpsE</fullName>
        <ecNumber evidence="2">2.4.-.-</ecNumber>
    </submittedName>
</protein>
<dbReference type="SUPFAM" id="SSF53448">
    <property type="entry name" value="Nucleotide-diphospho-sugar transferases"/>
    <property type="match status" value="1"/>
</dbReference>
<dbReference type="RefSeq" id="WP_085798681.1">
    <property type="nucleotide sequence ID" value="NZ_FWXB01000001.1"/>
</dbReference>
<dbReference type="Pfam" id="PF00535">
    <property type="entry name" value="Glycos_transf_2"/>
    <property type="match status" value="1"/>
</dbReference>
<sequence length="295" mass="33889">MPKVQVVVPTYNHAPFIAETLDSILAQETTHDYQILIHDDASTDGTREIIQDYAKRHPGRFECIFQEENQFQQGCRIASLVWPHYKAQYIAYLDGDDLWIRPDKLQIQVDFMDKNPRCMISQTHSIFFNSNTGETIEHFPPPGKRGERTCFENLAPGNYLLSSAVMHRRSALPKLPSDFDEIGFGDYAKFALIARKGWIGLIHIEATKYRIHDKNMWFGKSLEERVAKTQIVQAYVAKYAPKPFDAYWKSESTGVPLTAEQQIAGNKARRLRNGVDEILGVFQKPLFKIRRLIGI</sequence>
<dbReference type="EC" id="2.4.-.-" evidence="2"/>
<feature type="domain" description="Glycosyltransferase 2-like" evidence="1">
    <location>
        <begin position="6"/>
        <end position="150"/>
    </location>
</feature>
<accession>A0A1X7BML2</accession>
<evidence type="ECO:0000259" key="1">
    <source>
        <dbReference type="Pfam" id="PF00535"/>
    </source>
</evidence>
<dbReference type="Gene3D" id="3.90.550.10">
    <property type="entry name" value="Spore Coat Polysaccharide Biosynthesis Protein SpsA, Chain A"/>
    <property type="match status" value="1"/>
</dbReference>
<dbReference type="AlphaFoldDB" id="A0A1X7BML2"/>
<dbReference type="EMBL" id="FWXB01000001">
    <property type="protein sequence ID" value="SMC10750.1"/>
    <property type="molecule type" value="Genomic_DNA"/>
</dbReference>
<reference evidence="2 3" key="1">
    <citation type="submission" date="2017-03" db="EMBL/GenBank/DDBJ databases">
        <authorList>
            <person name="Afonso C.L."/>
            <person name="Miller P.J."/>
            <person name="Scott M.A."/>
            <person name="Spackman E."/>
            <person name="Goraichik I."/>
            <person name="Dimitrov K.M."/>
            <person name="Suarez D.L."/>
            <person name="Swayne D.E."/>
        </authorList>
    </citation>
    <scope>NUCLEOTIDE SEQUENCE [LARGE SCALE GENOMIC DNA]</scope>
    <source>
        <strain evidence="2 3">CECT 7745</strain>
    </source>
</reference>
<keyword evidence="2" id="KW-0808">Transferase</keyword>
<dbReference type="PANTHER" id="PTHR22916:SF3">
    <property type="entry name" value="UDP-GLCNAC:BETAGAL BETA-1,3-N-ACETYLGLUCOSAMINYLTRANSFERASE-LIKE PROTEIN 1"/>
    <property type="match status" value="1"/>
</dbReference>
<evidence type="ECO:0000313" key="2">
    <source>
        <dbReference type="EMBL" id="SMC10750.1"/>
    </source>
</evidence>
<name>A0A1X7BML2_9RHOB</name>
<gene>
    <name evidence="2" type="primary">epsE_1</name>
    <name evidence="2" type="ORF">ROA7745_00557</name>
</gene>
<dbReference type="InterPro" id="IPR001173">
    <property type="entry name" value="Glyco_trans_2-like"/>
</dbReference>